<name>A0A9P5Z436_9AGAR</name>
<accession>A0A9P5Z436</accession>
<sequence length="267" mass="30437">MDWTSNDLASYNIEVHRQSAEEFFGYTPDTLPSTIEPGFLIHTFSQHTQPFSVLSPLENETIDSNYPLLPYLDLASQPGDDQEPAIGDFMLCLMRTLEFQEQGNIVRIRAPLSFALHGENEDSVLIDLCLIQLNTTILIIVEESLPVVDIDNPEARVIAKAIAAFQYNNRIRQNKGFDPLDSMTFPAIVTIGTVPVFYKIPVTRQLENAVANDTYPTNKTEVLKCMVELPSHSLEEGMDVPEFRREILRNYEAFRRLSKKYWQCFAI</sequence>
<proteinExistence type="predicted"/>
<gene>
    <name evidence="1" type="ORF">BDN70DRAFT_976119</name>
</gene>
<evidence type="ECO:0000313" key="1">
    <source>
        <dbReference type="EMBL" id="KAF9481137.1"/>
    </source>
</evidence>
<dbReference type="EMBL" id="MU155183">
    <property type="protein sequence ID" value="KAF9481137.1"/>
    <property type="molecule type" value="Genomic_DNA"/>
</dbReference>
<dbReference type="AlphaFoldDB" id="A0A9P5Z436"/>
<organism evidence="1 2">
    <name type="scientific">Pholiota conissans</name>
    <dbReference type="NCBI Taxonomy" id="109636"/>
    <lineage>
        <taxon>Eukaryota</taxon>
        <taxon>Fungi</taxon>
        <taxon>Dikarya</taxon>
        <taxon>Basidiomycota</taxon>
        <taxon>Agaricomycotina</taxon>
        <taxon>Agaricomycetes</taxon>
        <taxon>Agaricomycetidae</taxon>
        <taxon>Agaricales</taxon>
        <taxon>Agaricineae</taxon>
        <taxon>Strophariaceae</taxon>
        <taxon>Pholiota</taxon>
    </lineage>
</organism>
<evidence type="ECO:0000313" key="2">
    <source>
        <dbReference type="Proteomes" id="UP000807469"/>
    </source>
</evidence>
<dbReference type="OrthoDB" id="3253976at2759"/>
<reference evidence="1" key="1">
    <citation type="submission" date="2020-11" db="EMBL/GenBank/DDBJ databases">
        <authorList>
            <consortium name="DOE Joint Genome Institute"/>
            <person name="Ahrendt S."/>
            <person name="Riley R."/>
            <person name="Andreopoulos W."/>
            <person name="Labutti K."/>
            <person name="Pangilinan J."/>
            <person name="Ruiz-Duenas F.J."/>
            <person name="Barrasa J.M."/>
            <person name="Sanchez-Garcia M."/>
            <person name="Camarero S."/>
            <person name="Miyauchi S."/>
            <person name="Serrano A."/>
            <person name="Linde D."/>
            <person name="Babiker R."/>
            <person name="Drula E."/>
            <person name="Ayuso-Fernandez I."/>
            <person name="Pacheco R."/>
            <person name="Padilla G."/>
            <person name="Ferreira P."/>
            <person name="Barriuso J."/>
            <person name="Kellner H."/>
            <person name="Castanera R."/>
            <person name="Alfaro M."/>
            <person name="Ramirez L."/>
            <person name="Pisabarro A.G."/>
            <person name="Kuo A."/>
            <person name="Tritt A."/>
            <person name="Lipzen A."/>
            <person name="He G."/>
            <person name="Yan M."/>
            <person name="Ng V."/>
            <person name="Cullen D."/>
            <person name="Martin F."/>
            <person name="Rosso M.-N."/>
            <person name="Henrissat B."/>
            <person name="Hibbett D."/>
            <person name="Martinez A.T."/>
            <person name="Grigoriev I.V."/>
        </authorList>
    </citation>
    <scope>NUCLEOTIDE SEQUENCE</scope>
    <source>
        <strain evidence="1">CIRM-BRFM 674</strain>
    </source>
</reference>
<dbReference type="Proteomes" id="UP000807469">
    <property type="component" value="Unassembled WGS sequence"/>
</dbReference>
<keyword evidence="2" id="KW-1185">Reference proteome</keyword>
<protein>
    <submittedName>
        <fullName evidence="1">Uncharacterized protein</fullName>
    </submittedName>
</protein>
<comment type="caution">
    <text evidence="1">The sequence shown here is derived from an EMBL/GenBank/DDBJ whole genome shotgun (WGS) entry which is preliminary data.</text>
</comment>